<dbReference type="InterPro" id="IPR016024">
    <property type="entry name" value="ARM-type_fold"/>
</dbReference>
<sequence>MDLARHNQALNTRRGAAFGFAGIAKLAGEQLQPHVQQLVPKLYRYQYDPNPRVQESMAAVWKGLVDDPK</sequence>
<dbReference type="GO" id="GO:0036503">
    <property type="term" value="P:ERAD pathway"/>
    <property type="evidence" value="ECO:0007669"/>
    <property type="project" value="TreeGrafter"/>
</dbReference>
<organism evidence="2 3">
    <name type="scientific">Haematococcus lacustris</name>
    <name type="common">Green alga</name>
    <name type="synonym">Haematococcus pluvialis</name>
    <dbReference type="NCBI Taxonomy" id="44745"/>
    <lineage>
        <taxon>Eukaryota</taxon>
        <taxon>Viridiplantae</taxon>
        <taxon>Chlorophyta</taxon>
        <taxon>core chlorophytes</taxon>
        <taxon>Chlorophyceae</taxon>
        <taxon>CS clade</taxon>
        <taxon>Chlamydomonadales</taxon>
        <taxon>Haematococcaceae</taxon>
        <taxon>Haematococcus</taxon>
    </lineage>
</organism>
<evidence type="ECO:0000313" key="2">
    <source>
        <dbReference type="EMBL" id="GFH30577.1"/>
    </source>
</evidence>
<feature type="non-terminal residue" evidence="2">
    <location>
        <position position="1"/>
    </location>
</feature>
<dbReference type="Proteomes" id="UP000485058">
    <property type="component" value="Unassembled WGS sequence"/>
</dbReference>
<name>A0A6A0AFE0_HAELA</name>
<evidence type="ECO:0000256" key="1">
    <source>
        <dbReference type="ARBA" id="ARBA00022737"/>
    </source>
</evidence>
<gene>
    <name evidence="2" type="ORF">HaLaN_29459</name>
</gene>
<dbReference type="PANTHER" id="PTHR23346:SF19">
    <property type="entry name" value="PROTEASOME ADAPTER AND SCAFFOLD PROTEIN ECM29"/>
    <property type="match status" value="1"/>
</dbReference>
<protein>
    <submittedName>
        <fullName evidence="2">ARM repeat-containing protein</fullName>
    </submittedName>
</protein>
<feature type="non-terminal residue" evidence="2">
    <location>
        <position position="69"/>
    </location>
</feature>
<dbReference type="AlphaFoldDB" id="A0A6A0AFE0"/>
<comment type="caution">
    <text evidence="2">The sequence shown here is derived from an EMBL/GenBank/DDBJ whole genome shotgun (WGS) entry which is preliminary data.</text>
</comment>
<dbReference type="GO" id="GO:0005634">
    <property type="term" value="C:nucleus"/>
    <property type="evidence" value="ECO:0007669"/>
    <property type="project" value="TreeGrafter"/>
</dbReference>
<dbReference type="SUPFAM" id="SSF48371">
    <property type="entry name" value="ARM repeat"/>
    <property type="match status" value="1"/>
</dbReference>
<dbReference type="PANTHER" id="PTHR23346">
    <property type="entry name" value="TRANSLATIONAL ACTIVATOR GCN1-RELATED"/>
    <property type="match status" value="1"/>
</dbReference>
<accession>A0A6A0AFE0</accession>
<dbReference type="InterPro" id="IPR011989">
    <property type="entry name" value="ARM-like"/>
</dbReference>
<dbReference type="Gene3D" id="1.25.10.10">
    <property type="entry name" value="Leucine-rich Repeat Variant"/>
    <property type="match status" value="1"/>
</dbReference>
<keyword evidence="1" id="KW-0677">Repeat</keyword>
<proteinExistence type="predicted"/>
<dbReference type="EMBL" id="BLLF01004998">
    <property type="protein sequence ID" value="GFH30577.1"/>
    <property type="molecule type" value="Genomic_DNA"/>
</dbReference>
<evidence type="ECO:0000313" key="3">
    <source>
        <dbReference type="Proteomes" id="UP000485058"/>
    </source>
</evidence>
<dbReference type="GO" id="GO:0005737">
    <property type="term" value="C:cytoplasm"/>
    <property type="evidence" value="ECO:0007669"/>
    <property type="project" value="TreeGrafter"/>
</dbReference>
<dbReference type="GO" id="GO:0060090">
    <property type="term" value="F:molecular adaptor activity"/>
    <property type="evidence" value="ECO:0007669"/>
    <property type="project" value="TreeGrafter"/>
</dbReference>
<keyword evidence="3" id="KW-1185">Reference proteome</keyword>
<reference evidence="2 3" key="1">
    <citation type="submission" date="2020-02" db="EMBL/GenBank/DDBJ databases">
        <title>Draft genome sequence of Haematococcus lacustris strain NIES-144.</title>
        <authorList>
            <person name="Morimoto D."/>
            <person name="Nakagawa S."/>
            <person name="Yoshida T."/>
            <person name="Sawayama S."/>
        </authorList>
    </citation>
    <scope>NUCLEOTIDE SEQUENCE [LARGE SCALE GENOMIC DNA]</scope>
    <source>
        <strain evidence="2 3">NIES-144</strain>
    </source>
</reference>